<evidence type="ECO:0000256" key="5">
    <source>
        <dbReference type="ARBA" id="ARBA00022741"/>
    </source>
</evidence>
<feature type="binding site" evidence="10">
    <location>
        <position position="40"/>
    </location>
    <ligand>
        <name>ATP</name>
        <dbReference type="ChEBI" id="CHEBI:30616"/>
    </ligand>
</feature>
<keyword evidence="2" id="KW-0723">Serine/threonine-protein kinase</keyword>
<comment type="catalytic activity">
    <reaction evidence="8">
        <text>L-threonyl-[protein] + ATP = O-phospho-L-threonyl-[protein] + ADP + H(+)</text>
        <dbReference type="Rhea" id="RHEA:46608"/>
        <dbReference type="Rhea" id="RHEA-COMP:11060"/>
        <dbReference type="Rhea" id="RHEA-COMP:11605"/>
        <dbReference type="ChEBI" id="CHEBI:15378"/>
        <dbReference type="ChEBI" id="CHEBI:30013"/>
        <dbReference type="ChEBI" id="CHEBI:30616"/>
        <dbReference type="ChEBI" id="CHEBI:61977"/>
        <dbReference type="ChEBI" id="CHEBI:456216"/>
        <dbReference type="EC" id="2.7.11.1"/>
    </reaction>
</comment>
<dbReference type="GO" id="GO:0005524">
    <property type="term" value="F:ATP binding"/>
    <property type="evidence" value="ECO:0007669"/>
    <property type="project" value="UniProtKB-UniRule"/>
</dbReference>
<dbReference type="Gene3D" id="1.10.510.10">
    <property type="entry name" value="Transferase(Phosphotransferase) domain 1"/>
    <property type="match status" value="1"/>
</dbReference>
<protein>
    <recommendedName>
        <fullName evidence="1">non-specific serine/threonine protein kinase</fullName>
        <ecNumber evidence="1">2.7.11.1</ecNumber>
    </recommendedName>
</protein>
<dbReference type="InterPro" id="IPR011009">
    <property type="entry name" value="Kinase-like_dom_sf"/>
</dbReference>
<keyword evidence="16" id="KW-1185">Reference proteome</keyword>
<reference evidence="15 16" key="1">
    <citation type="journal article" date="2011" name="Plasmid">
        <title>Streptomyces turgidiscabies Car8 contains a modular pathogenicity island that shares virulence genes with other actinobacterial plant pathogens.</title>
        <authorList>
            <person name="Huguet-Tapia J.C."/>
            <person name="Badger J.H."/>
            <person name="Loria R."/>
            <person name="Pettis G.S."/>
        </authorList>
    </citation>
    <scope>NUCLEOTIDE SEQUENCE [LARGE SCALE GENOMIC DNA]</scope>
    <source>
        <strain evidence="15 16">Car8</strain>
    </source>
</reference>
<dbReference type="PROSITE" id="PS50011">
    <property type="entry name" value="PROTEIN_KINASE_DOM"/>
    <property type="match status" value="1"/>
</dbReference>
<organism evidence="15 16">
    <name type="scientific">Streptomyces turgidiscabies (strain Car8)</name>
    <dbReference type="NCBI Taxonomy" id="698760"/>
    <lineage>
        <taxon>Bacteria</taxon>
        <taxon>Bacillati</taxon>
        <taxon>Actinomycetota</taxon>
        <taxon>Actinomycetes</taxon>
        <taxon>Kitasatosporales</taxon>
        <taxon>Streptomycetaceae</taxon>
        <taxon>Streptomyces</taxon>
    </lineage>
</organism>
<feature type="domain" description="PASTA" evidence="14">
    <location>
        <begin position="579"/>
        <end position="646"/>
    </location>
</feature>
<dbReference type="STRING" id="85558.T45_01259"/>
<feature type="domain" description="PASTA" evidence="14">
    <location>
        <begin position="509"/>
        <end position="576"/>
    </location>
</feature>
<dbReference type="Gene3D" id="3.30.200.20">
    <property type="entry name" value="Phosphorylase Kinase, domain 1"/>
    <property type="match status" value="1"/>
</dbReference>
<comment type="catalytic activity">
    <reaction evidence="9">
        <text>L-seryl-[protein] + ATP = O-phospho-L-seryl-[protein] + ADP + H(+)</text>
        <dbReference type="Rhea" id="RHEA:17989"/>
        <dbReference type="Rhea" id="RHEA-COMP:9863"/>
        <dbReference type="Rhea" id="RHEA-COMP:11604"/>
        <dbReference type="ChEBI" id="CHEBI:15378"/>
        <dbReference type="ChEBI" id="CHEBI:29999"/>
        <dbReference type="ChEBI" id="CHEBI:30616"/>
        <dbReference type="ChEBI" id="CHEBI:83421"/>
        <dbReference type="ChEBI" id="CHEBI:456216"/>
        <dbReference type="EC" id="2.7.11.1"/>
    </reaction>
</comment>
<dbReference type="RefSeq" id="WP_006381365.1">
    <property type="nucleotide sequence ID" value="NZ_AEJB01000511.1"/>
</dbReference>
<feature type="domain" description="Protein kinase" evidence="13">
    <location>
        <begin position="11"/>
        <end position="277"/>
    </location>
</feature>
<dbReference type="InterPro" id="IPR000719">
    <property type="entry name" value="Prot_kinase_dom"/>
</dbReference>
<feature type="domain" description="PASTA" evidence="14">
    <location>
        <begin position="441"/>
        <end position="508"/>
    </location>
</feature>
<evidence type="ECO:0000256" key="3">
    <source>
        <dbReference type="ARBA" id="ARBA00022679"/>
    </source>
</evidence>
<evidence type="ECO:0000256" key="9">
    <source>
        <dbReference type="ARBA" id="ARBA00048679"/>
    </source>
</evidence>
<keyword evidence="7 10" id="KW-0067">ATP-binding</keyword>
<evidence type="ECO:0000256" key="7">
    <source>
        <dbReference type="ARBA" id="ARBA00022840"/>
    </source>
</evidence>
<evidence type="ECO:0000256" key="11">
    <source>
        <dbReference type="SAM" id="MobiDB-lite"/>
    </source>
</evidence>
<feature type="transmembrane region" description="Helical" evidence="12">
    <location>
        <begin position="346"/>
        <end position="368"/>
    </location>
</feature>
<sequence length="664" mass="70848">MEEPRRLGGRYELGHVLGRGGMAEVYLAHDTRLGRTVAVKTLRADLARDPSFQARFRREAQSAASLNHPAIVAVYDTGEDYIDGTSIPYIVMEYVDGSTLRELLHSGRKLLPERTLEMTIGILQALEYSHRSGIVHRDIKPANVMLTRNGQVKVMDFGIARAMGDSGMTMTQTSAVIGTAQYLSPEQAKGEQVDARSDLYSSGCLLYELLTVRPPFIGDSPVAVAYQHVREEPQPPSVFDPEITPEMDAIVLKALVKDPDYRYQSADEMRADIEACLDGQPVAAAAAMGAVGYGAYGYPDDQATTALRSDAGATTMLPPMNPDDGGFGFDDRGPRRRQQKKSNTSTILLAVAGVLVLVGAILIGKYVFDGQAVNDSAFKNPNFVSQTKADAEKAAVNVDLKLTFTDKPCENEPKGNICSQNPAAGADVKKNDTIALVVSTGAPKVIVPSVVGSTVDEATKKLEGDEYQFDVKTVEKESPEDPGSVLEQSLTFGAEVEKGSKITLTIAKEVKKSTVPDVTGQDCDTAKQQMVANGLVGECTEIDTEDDNQDGKVISTVPPAGNQADPGDTVTIQIGKKAEVQQTDVPNVTQKTVGEAKQILQAAGFNNIQFTNGSDQSDTAVVIAQNPQGGKVDDPGNTQITLQTVNFGNGNNGGNGDNNGGIFG</sequence>
<evidence type="ECO:0000256" key="1">
    <source>
        <dbReference type="ARBA" id="ARBA00012513"/>
    </source>
</evidence>
<keyword evidence="5 10" id="KW-0547">Nucleotide-binding</keyword>
<dbReference type="Pfam" id="PF00069">
    <property type="entry name" value="Pkinase"/>
    <property type="match status" value="1"/>
</dbReference>
<dbReference type="GeneID" id="97399421"/>
<proteinExistence type="predicted"/>
<evidence type="ECO:0000256" key="2">
    <source>
        <dbReference type="ARBA" id="ARBA00022527"/>
    </source>
</evidence>
<dbReference type="PANTHER" id="PTHR43289:SF6">
    <property type="entry name" value="SERINE_THREONINE-PROTEIN KINASE NEKL-3"/>
    <property type="match status" value="1"/>
</dbReference>
<dbReference type="GO" id="GO:0004674">
    <property type="term" value="F:protein serine/threonine kinase activity"/>
    <property type="evidence" value="ECO:0007669"/>
    <property type="project" value="UniProtKB-KW"/>
</dbReference>
<dbReference type="NCBIfam" id="NF033483">
    <property type="entry name" value="PknB_PASTA_kin"/>
    <property type="match status" value="1"/>
</dbReference>
<dbReference type="FunFam" id="3.30.200.20:FF:000035">
    <property type="entry name" value="Serine/threonine protein kinase Stk1"/>
    <property type="match status" value="1"/>
</dbReference>
<evidence type="ECO:0000259" key="13">
    <source>
        <dbReference type="PROSITE" id="PS50011"/>
    </source>
</evidence>
<keyword evidence="3" id="KW-0808">Transferase</keyword>
<comment type="caution">
    <text evidence="15">The sequence shown here is derived from an EMBL/GenBank/DDBJ whole genome shotgun (WGS) entry which is preliminary data.</text>
</comment>
<dbReference type="InterPro" id="IPR017441">
    <property type="entry name" value="Protein_kinase_ATP_BS"/>
</dbReference>
<dbReference type="SUPFAM" id="SSF56112">
    <property type="entry name" value="Protein kinase-like (PK-like)"/>
    <property type="match status" value="1"/>
</dbReference>
<gene>
    <name evidence="15" type="ORF">STRTUCAR8_05513</name>
</gene>
<dbReference type="EMBL" id="AEJB01000511">
    <property type="protein sequence ID" value="ELP63648.1"/>
    <property type="molecule type" value="Genomic_DNA"/>
</dbReference>
<keyword evidence="12" id="KW-0812">Transmembrane</keyword>
<feature type="region of interest" description="Disordered" evidence="11">
    <location>
        <begin position="315"/>
        <end position="342"/>
    </location>
</feature>
<dbReference type="PATRIC" id="fig|698760.3.peg.7470"/>
<evidence type="ECO:0000256" key="6">
    <source>
        <dbReference type="ARBA" id="ARBA00022777"/>
    </source>
</evidence>
<dbReference type="FunFam" id="1.10.510.10:FF:000021">
    <property type="entry name" value="Serine/threonine protein kinase"/>
    <property type="match status" value="1"/>
</dbReference>
<dbReference type="CDD" id="cd06577">
    <property type="entry name" value="PASTA_pknB"/>
    <property type="match status" value="4"/>
</dbReference>
<dbReference type="CDD" id="cd14014">
    <property type="entry name" value="STKc_PknB_like"/>
    <property type="match status" value="1"/>
</dbReference>
<keyword evidence="12" id="KW-1133">Transmembrane helix</keyword>
<dbReference type="PROSITE" id="PS51178">
    <property type="entry name" value="PASTA"/>
    <property type="match status" value="4"/>
</dbReference>
<keyword evidence="6" id="KW-0418">Kinase</keyword>
<dbReference type="AlphaFoldDB" id="L7EW65"/>
<dbReference type="GO" id="GO:0045717">
    <property type="term" value="P:negative regulation of fatty acid biosynthetic process"/>
    <property type="evidence" value="ECO:0007669"/>
    <property type="project" value="UniProtKB-ARBA"/>
</dbReference>
<feature type="domain" description="PASTA" evidence="14">
    <location>
        <begin position="374"/>
        <end position="440"/>
    </location>
</feature>
<evidence type="ECO:0000259" key="14">
    <source>
        <dbReference type="PROSITE" id="PS51178"/>
    </source>
</evidence>
<dbReference type="Pfam" id="PF03793">
    <property type="entry name" value="PASTA"/>
    <property type="match status" value="4"/>
</dbReference>
<dbReference type="Proteomes" id="UP000010931">
    <property type="component" value="Unassembled WGS sequence"/>
</dbReference>
<dbReference type="SMART" id="SM00220">
    <property type="entry name" value="S_TKc"/>
    <property type="match status" value="1"/>
</dbReference>
<evidence type="ECO:0000256" key="4">
    <source>
        <dbReference type="ARBA" id="ARBA00022737"/>
    </source>
</evidence>
<dbReference type="InterPro" id="IPR005543">
    <property type="entry name" value="PASTA_dom"/>
</dbReference>
<evidence type="ECO:0000313" key="16">
    <source>
        <dbReference type="Proteomes" id="UP000010931"/>
    </source>
</evidence>
<evidence type="ECO:0000256" key="8">
    <source>
        <dbReference type="ARBA" id="ARBA00047899"/>
    </source>
</evidence>
<evidence type="ECO:0000256" key="10">
    <source>
        <dbReference type="PROSITE-ProRule" id="PRU10141"/>
    </source>
</evidence>
<name>L7EW65_STRT8</name>
<dbReference type="Gene3D" id="3.30.10.20">
    <property type="match status" value="4"/>
</dbReference>
<dbReference type="InterPro" id="IPR008271">
    <property type="entry name" value="Ser/Thr_kinase_AS"/>
</dbReference>
<evidence type="ECO:0000256" key="12">
    <source>
        <dbReference type="SAM" id="Phobius"/>
    </source>
</evidence>
<keyword evidence="12" id="KW-0472">Membrane</keyword>
<dbReference type="EC" id="2.7.11.1" evidence="1"/>
<dbReference type="SMART" id="SM00740">
    <property type="entry name" value="PASTA"/>
    <property type="match status" value="4"/>
</dbReference>
<accession>L7EW65</accession>
<dbReference type="PROSITE" id="PS00107">
    <property type="entry name" value="PROTEIN_KINASE_ATP"/>
    <property type="match status" value="1"/>
</dbReference>
<keyword evidence="4" id="KW-0677">Repeat</keyword>
<dbReference type="PROSITE" id="PS00108">
    <property type="entry name" value="PROTEIN_KINASE_ST"/>
    <property type="match status" value="1"/>
</dbReference>
<evidence type="ECO:0000313" key="15">
    <source>
        <dbReference type="EMBL" id="ELP63648.1"/>
    </source>
</evidence>
<dbReference type="PANTHER" id="PTHR43289">
    <property type="entry name" value="MITOGEN-ACTIVATED PROTEIN KINASE KINASE KINASE 20-RELATED"/>
    <property type="match status" value="1"/>
</dbReference>